<dbReference type="EMBL" id="JZEY01000054">
    <property type="protein sequence ID" value="KKB08659.1"/>
    <property type="molecule type" value="Genomic_DNA"/>
</dbReference>
<name>A0A0F5FIE7_9HYPH</name>
<evidence type="ECO:0000313" key="2">
    <source>
        <dbReference type="EMBL" id="KKB08659.1"/>
    </source>
</evidence>
<gene>
    <name evidence="2" type="ORF">VE26_00770</name>
</gene>
<evidence type="ECO:0000313" key="3">
    <source>
        <dbReference type="Proteomes" id="UP000033649"/>
    </source>
</evidence>
<dbReference type="STRING" id="429727.VE26_00770"/>
<dbReference type="AlphaFoldDB" id="A0A0F5FIE7"/>
<organism evidence="2 3">
    <name type="scientific">Devosia chinhatensis</name>
    <dbReference type="NCBI Taxonomy" id="429727"/>
    <lineage>
        <taxon>Bacteria</taxon>
        <taxon>Pseudomonadati</taxon>
        <taxon>Pseudomonadota</taxon>
        <taxon>Alphaproteobacteria</taxon>
        <taxon>Hyphomicrobiales</taxon>
        <taxon>Devosiaceae</taxon>
        <taxon>Devosia</taxon>
    </lineage>
</organism>
<feature type="region of interest" description="Disordered" evidence="1">
    <location>
        <begin position="95"/>
        <end position="118"/>
    </location>
</feature>
<accession>A0A0F5FIE7</accession>
<comment type="caution">
    <text evidence="2">The sequence shown here is derived from an EMBL/GenBank/DDBJ whole genome shotgun (WGS) entry which is preliminary data.</text>
</comment>
<feature type="compositionally biased region" description="Low complexity" evidence="1">
    <location>
        <begin position="104"/>
        <end position="118"/>
    </location>
</feature>
<sequence>MLLGTLAEDLKGCAPTLLGLDIVLVVLVACAYKTPMVPWTLVHGHPFLIGDWVAFNASGCKTLFAPTNVCGSADVSLQERQIRLTFLAAQSVVSEPGATESRRGSSGCGVVSSSMECP</sequence>
<evidence type="ECO:0000256" key="1">
    <source>
        <dbReference type="SAM" id="MobiDB-lite"/>
    </source>
</evidence>
<reference evidence="2 3" key="1">
    <citation type="submission" date="2015-03" db="EMBL/GenBank/DDBJ databases">
        <authorList>
            <person name="Hassan Y."/>
            <person name="Lepp D."/>
            <person name="Li X.-Z."/>
            <person name="Zhou T."/>
        </authorList>
    </citation>
    <scope>NUCLEOTIDE SEQUENCE [LARGE SCALE GENOMIC DNA]</scope>
    <source>
        <strain evidence="2 3">IPL18</strain>
    </source>
</reference>
<dbReference type="Proteomes" id="UP000033649">
    <property type="component" value="Unassembled WGS sequence"/>
</dbReference>
<proteinExistence type="predicted"/>
<dbReference type="PATRIC" id="fig|429727.3.peg.171"/>
<protein>
    <submittedName>
        <fullName evidence="2">Uncharacterized protein</fullName>
    </submittedName>
</protein>
<keyword evidence="3" id="KW-1185">Reference proteome</keyword>